<dbReference type="SUPFAM" id="SSF53756">
    <property type="entry name" value="UDP-Glycosyltransferase/glycogen phosphorylase"/>
    <property type="match status" value="1"/>
</dbReference>
<sequence>MPLKLCLYSSAHGFGHTTRLLAVASRLRAIEPQARIVLHSHVPDWLVAVHMDAGLERRGTLLDVGLVQSDSFTTDREATLDRIRALQARSEALVRAEREWLAQENFDIVLADIPPLAGRLADAKRPVWGMSNFGWDFIYRHIEDERFAPLAAWSAQLYRGYSGLFRLPFAEAMAAFAAVEPVPLVVNEARFGRDHVRHRLGIAPDRPTALLTFGGLGMTAFPAERVAEHPDWQFVVTAAAPPAPNLTMVEPGAWRLIELLTAVDLAIIKPGYSTVAECCALGLPVVCLTRPGFAEADLLIDGMSRLLDCRVLTTEAFLAQRWDFLDGSLACRPPVLAQGAQRVAECLLAVVR</sequence>
<evidence type="ECO:0000313" key="1">
    <source>
        <dbReference type="EMBL" id="UFP95936.1"/>
    </source>
</evidence>
<dbReference type="PANTHER" id="PTHR38134">
    <property type="entry name" value="SLR1395 PROTEIN"/>
    <property type="match status" value="1"/>
</dbReference>
<evidence type="ECO:0000313" key="2">
    <source>
        <dbReference type="Proteomes" id="UP001054846"/>
    </source>
</evidence>
<keyword evidence="1" id="KW-0808">Transferase</keyword>
<organism evidence="1 2">
    <name type="scientific">Gloeobacter morelensis MG652769</name>
    <dbReference type="NCBI Taxonomy" id="2781736"/>
    <lineage>
        <taxon>Bacteria</taxon>
        <taxon>Bacillati</taxon>
        <taxon>Cyanobacteriota</taxon>
        <taxon>Cyanophyceae</taxon>
        <taxon>Gloeobacterales</taxon>
        <taxon>Gloeobacteraceae</taxon>
        <taxon>Gloeobacter</taxon>
        <taxon>Gloeobacter morelensis</taxon>
    </lineage>
</organism>
<protein>
    <submittedName>
        <fullName evidence="1">Glycosyl transferase</fullName>
    </submittedName>
</protein>
<name>A0ABY3PQG8_9CYAN</name>
<dbReference type="RefSeq" id="WP_230843171.1">
    <property type="nucleotide sequence ID" value="NZ_CP063845.1"/>
</dbReference>
<reference evidence="1 2" key="1">
    <citation type="journal article" date="2021" name="Genome Biol. Evol.">
        <title>Complete Genome Sequencing of a Novel Gloeobacter Species from a Waterfall Cave in Mexico.</title>
        <authorList>
            <person name="Saw J.H."/>
            <person name="Cardona T."/>
            <person name="Montejano G."/>
        </authorList>
    </citation>
    <scope>NUCLEOTIDE SEQUENCE [LARGE SCALE GENOMIC DNA]</scope>
    <source>
        <strain evidence="1">MG652769</strain>
    </source>
</reference>
<dbReference type="GO" id="GO:0016740">
    <property type="term" value="F:transferase activity"/>
    <property type="evidence" value="ECO:0007669"/>
    <property type="project" value="UniProtKB-KW"/>
</dbReference>
<dbReference type="InterPro" id="IPR053205">
    <property type="entry name" value="GHMP_kinase_L-arabinokinase"/>
</dbReference>
<dbReference type="Gene3D" id="3.40.50.2000">
    <property type="entry name" value="Glycogen Phosphorylase B"/>
    <property type="match status" value="1"/>
</dbReference>
<dbReference type="EMBL" id="CP063845">
    <property type="protein sequence ID" value="UFP95936.1"/>
    <property type="molecule type" value="Genomic_DNA"/>
</dbReference>
<dbReference type="Proteomes" id="UP001054846">
    <property type="component" value="Chromosome"/>
</dbReference>
<keyword evidence="2" id="KW-1185">Reference proteome</keyword>
<accession>A0ABY3PQG8</accession>
<dbReference type="PANTHER" id="PTHR38134:SF2">
    <property type="entry name" value="GALACTOKINASE"/>
    <property type="match status" value="1"/>
</dbReference>
<gene>
    <name evidence="1" type="ORF">ISF26_06870</name>
</gene>
<proteinExistence type="predicted"/>